<evidence type="ECO:0000259" key="3">
    <source>
        <dbReference type="SMART" id="SM00382"/>
    </source>
</evidence>
<organism evidence="4 5">
    <name type="scientific">Litchfieldia salsa</name>
    <dbReference type="NCBI Taxonomy" id="930152"/>
    <lineage>
        <taxon>Bacteria</taxon>
        <taxon>Bacillati</taxon>
        <taxon>Bacillota</taxon>
        <taxon>Bacilli</taxon>
        <taxon>Bacillales</taxon>
        <taxon>Bacillaceae</taxon>
        <taxon>Litchfieldia</taxon>
    </lineage>
</organism>
<evidence type="ECO:0000313" key="5">
    <source>
        <dbReference type="Proteomes" id="UP000199159"/>
    </source>
</evidence>
<dbReference type="CDD" id="cd00267">
    <property type="entry name" value="ABC_ATPase"/>
    <property type="match status" value="1"/>
</dbReference>
<keyword evidence="1" id="KW-0547">Nucleotide-binding</keyword>
<dbReference type="EMBL" id="FNJU01000011">
    <property type="protein sequence ID" value="SDP90586.1"/>
    <property type="molecule type" value="Genomic_DNA"/>
</dbReference>
<feature type="domain" description="AAA+ ATPase" evidence="3">
    <location>
        <begin position="135"/>
        <end position="284"/>
    </location>
</feature>
<keyword evidence="2" id="KW-0067">ATP-binding</keyword>
<dbReference type="AlphaFoldDB" id="A0A1H0WJW1"/>
<dbReference type="InterPro" id="IPR003593">
    <property type="entry name" value="AAA+_ATPase"/>
</dbReference>
<dbReference type="InterPro" id="IPR045735">
    <property type="entry name" value="Spore_III_AA_AAA+_ATPase"/>
</dbReference>
<dbReference type="SUPFAM" id="SSF52540">
    <property type="entry name" value="P-loop containing nucleoside triphosphate hydrolases"/>
    <property type="match status" value="1"/>
</dbReference>
<dbReference type="PANTHER" id="PTHR20953">
    <property type="entry name" value="KINASE-RELATED"/>
    <property type="match status" value="1"/>
</dbReference>
<proteinExistence type="predicted"/>
<reference evidence="5" key="1">
    <citation type="submission" date="2016-10" db="EMBL/GenBank/DDBJ databases">
        <authorList>
            <person name="Varghese N."/>
            <person name="Submissions S."/>
        </authorList>
    </citation>
    <scope>NUCLEOTIDE SEQUENCE [LARGE SCALE GENOMIC DNA]</scope>
    <source>
        <strain evidence="5">IBRC-M10078</strain>
    </source>
</reference>
<dbReference type="STRING" id="930152.SAMN05216565_111169"/>
<dbReference type="PANTHER" id="PTHR20953:SF3">
    <property type="entry name" value="P-LOOP CONTAINING NUCLEOSIDE TRIPHOSPHATE HYDROLASES SUPERFAMILY PROTEIN"/>
    <property type="match status" value="1"/>
</dbReference>
<keyword evidence="5" id="KW-1185">Reference proteome</keyword>
<dbReference type="Pfam" id="PF19568">
    <property type="entry name" value="Spore_III_AA"/>
    <property type="match status" value="1"/>
</dbReference>
<dbReference type="OrthoDB" id="9768243at2"/>
<protein>
    <submittedName>
        <fullName evidence="4">Stage III sporulation protein AA</fullName>
    </submittedName>
</protein>
<evidence type="ECO:0000256" key="1">
    <source>
        <dbReference type="ARBA" id="ARBA00022741"/>
    </source>
</evidence>
<dbReference type="InterPro" id="IPR014217">
    <property type="entry name" value="Spore_III_AA"/>
</dbReference>
<sequence length="309" mass="34061">MHEIVEILPSAIADIIQNYPPSLKEKVEEIRVRVSRPLELVVGGKPHLQSHIVTADEGIQLLNRLSHYSIYTLEEELKRGYITIQGGHRVGLAGKVITEQGKVKAIRDISSFNIRIAKQKIGIAAPYVPLLYKEHWKNTVIIGPPQTGKTTLLRDLARIISTGDELLGIPSSKVGIVDERSEIAGCVKGIPQQALGPRVDVLDACPKAEGMMMMIRSLSPEVLIVDEIGRQEDSDSILEAVNAGVSLIITVHGHQLADLYKRPTLRPLLEIGVFERFIELSRTKGPGTIRAVLNQHGKEIYPRPARVSS</sequence>
<accession>A0A1H0WJW1</accession>
<name>A0A1H0WJW1_9BACI</name>
<gene>
    <name evidence="4" type="ORF">SAMN05216565_111169</name>
</gene>
<evidence type="ECO:0000256" key="2">
    <source>
        <dbReference type="ARBA" id="ARBA00022840"/>
    </source>
</evidence>
<dbReference type="NCBIfam" id="TIGR02858">
    <property type="entry name" value="spore_III_AA"/>
    <property type="match status" value="1"/>
</dbReference>
<dbReference type="Proteomes" id="UP000199159">
    <property type="component" value="Unassembled WGS sequence"/>
</dbReference>
<dbReference type="RefSeq" id="WP_090857822.1">
    <property type="nucleotide sequence ID" value="NZ_FNJU01000011.1"/>
</dbReference>
<dbReference type="Gene3D" id="3.40.50.300">
    <property type="entry name" value="P-loop containing nucleotide triphosphate hydrolases"/>
    <property type="match status" value="1"/>
</dbReference>
<dbReference type="InterPro" id="IPR027417">
    <property type="entry name" value="P-loop_NTPase"/>
</dbReference>
<dbReference type="SMART" id="SM00382">
    <property type="entry name" value="AAA"/>
    <property type="match status" value="1"/>
</dbReference>
<dbReference type="GO" id="GO:0005524">
    <property type="term" value="F:ATP binding"/>
    <property type="evidence" value="ECO:0007669"/>
    <property type="project" value="UniProtKB-KW"/>
</dbReference>
<evidence type="ECO:0000313" key="4">
    <source>
        <dbReference type="EMBL" id="SDP90586.1"/>
    </source>
</evidence>